<name>A0A1Q2YK85_9ASCO</name>
<dbReference type="EMBL" id="BDGI01000148">
    <property type="protein sequence ID" value="GAV29954.1"/>
    <property type="molecule type" value="Genomic_DNA"/>
</dbReference>
<accession>A0A1Q2YK85</accession>
<sequence length="648" mass="71232">MTAARLKRSISNVNPEEDYLNKRKRLTRSTFGSTLDIPIVLDSSDSDSESRIDELEKLERVLASGRIVAAAAKKKGARRPTEDAPVALPQNEITTKKTEVTANDGKKGKEKQDLRDAATTESVVETSGAPTPPSSSSSSSSYSSLKNPALNLDSKPRLKPALKSVLKPPSKHASPKKQAKSVTIDTTTARISSSVSNPIRRLKISLPTNSDNALVANNQEKNTRTKASDNGSTATDVVSKLDPENQKPYRDTYSICCISCSKNNRSEYCNRQKPCDICTGKKLKNCHYPPSATIAIPAVRKSAKPQNAKSPASPVKSTYAQVNNVAVARTENSMILAQNLAATQTKKEDARPDFSCNPKGNGQAPSTKTLELEAKISSAPKDSSTSESSESCVDDSKSKIRVGALELKNLKVNVNSPLNSRPDSAPHSSTQGEKPLTKSKNRYGNANVRNRKKKRVIPSSDDENIDSMADYEDNSSENPSSSEDSDDYSHLDDDSDVGIDNDDDDDDDDRGRKVAKKKTNVKANRSEGRKRSTTPQDNFSRAQRILKTLEFEKRDIGDIYVPTTRRKRNATKENYYIPSDQEDNANDVEGNGYAAAEARNEQLILSEDEQERRILRGEIGLDYIKSMRNEREKYNHYSSDSLSSSDPE</sequence>
<proteinExistence type="predicted"/>
<feature type="compositionally biased region" description="Polar residues" evidence="1">
    <location>
        <begin position="119"/>
        <end position="129"/>
    </location>
</feature>
<protein>
    <submittedName>
        <fullName evidence="2">Uncharacterized protein</fullName>
    </submittedName>
</protein>
<feature type="compositionally biased region" description="Basic residues" evidence="1">
    <location>
        <begin position="169"/>
        <end position="179"/>
    </location>
</feature>
<evidence type="ECO:0000256" key="1">
    <source>
        <dbReference type="SAM" id="MobiDB-lite"/>
    </source>
</evidence>
<organism evidence="2 3">
    <name type="scientific">Pichia membranifaciens</name>
    <dbReference type="NCBI Taxonomy" id="4926"/>
    <lineage>
        <taxon>Eukaryota</taxon>
        <taxon>Fungi</taxon>
        <taxon>Dikarya</taxon>
        <taxon>Ascomycota</taxon>
        <taxon>Saccharomycotina</taxon>
        <taxon>Pichiomycetes</taxon>
        <taxon>Pichiales</taxon>
        <taxon>Pichiaceae</taxon>
        <taxon>Pichia</taxon>
    </lineage>
</organism>
<reference evidence="2 3" key="1">
    <citation type="submission" date="2016-08" db="EMBL/GenBank/DDBJ databases">
        <title>Whole genome shotgun sequence of Pichia membranifaciens KS47-1.</title>
        <authorList>
            <person name="Konishi M."/>
            <person name="Ishida M."/>
            <person name="Arakawa T."/>
            <person name="Kato Y."/>
            <person name="Horiuchi J."/>
        </authorList>
    </citation>
    <scope>NUCLEOTIDE SEQUENCE [LARGE SCALE GENOMIC DNA]</scope>
    <source>
        <strain evidence="2 3">KS47-1</strain>
    </source>
</reference>
<feature type="compositionally biased region" description="Polar residues" evidence="1">
    <location>
        <begin position="413"/>
        <end position="432"/>
    </location>
</feature>
<dbReference type="AlphaFoldDB" id="A0A1Q2YK85"/>
<evidence type="ECO:0000313" key="3">
    <source>
        <dbReference type="Proteomes" id="UP000186136"/>
    </source>
</evidence>
<feature type="region of interest" description="Disordered" evidence="1">
    <location>
        <begin position="343"/>
        <end position="397"/>
    </location>
</feature>
<dbReference type="OrthoDB" id="3998263at2759"/>
<feature type="compositionally biased region" description="Acidic residues" evidence="1">
    <location>
        <begin position="493"/>
        <end position="508"/>
    </location>
</feature>
<feature type="region of interest" description="Disordered" evidence="1">
    <location>
        <begin position="413"/>
        <end position="543"/>
    </location>
</feature>
<gene>
    <name evidence="2" type="ORF">PMKS-003460</name>
</gene>
<dbReference type="Proteomes" id="UP000186136">
    <property type="component" value="Unassembled WGS sequence"/>
</dbReference>
<evidence type="ECO:0000313" key="2">
    <source>
        <dbReference type="EMBL" id="GAV29954.1"/>
    </source>
</evidence>
<feature type="compositionally biased region" description="Acidic residues" evidence="1">
    <location>
        <begin position="460"/>
        <end position="475"/>
    </location>
</feature>
<feature type="compositionally biased region" description="Polar residues" evidence="1">
    <location>
        <begin position="358"/>
        <end position="369"/>
    </location>
</feature>
<comment type="caution">
    <text evidence="2">The sequence shown here is derived from an EMBL/GenBank/DDBJ whole genome shotgun (WGS) entry which is preliminary data.</text>
</comment>
<feature type="compositionally biased region" description="Low complexity" evidence="1">
    <location>
        <begin position="638"/>
        <end position="648"/>
    </location>
</feature>
<feature type="compositionally biased region" description="Low complexity" evidence="1">
    <location>
        <begin position="134"/>
        <end position="144"/>
    </location>
</feature>
<feature type="region of interest" description="Disordered" evidence="1">
    <location>
        <begin position="629"/>
        <end position="648"/>
    </location>
</feature>
<feature type="compositionally biased region" description="Low complexity" evidence="1">
    <location>
        <begin position="377"/>
        <end position="391"/>
    </location>
</feature>
<keyword evidence="3" id="KW-1185">Reference proteome</keyword>
<feature type="compositionally biased region" description="Basic and acidic residues" evidence="1">
    <location>
        <begin position="94"/>
        <end position="118"/>
    </location>
</feature>
<feature type="region of interest" description="Disordered" evidence="1">
    <location>
        <begin position="71"/>
        <end position="185"/>
    </location>
</feature>